<dbReference type="GO" id="GO:0008797">
    <property type="term" value="F:aspartate ammonia-lyase activity"/>
    <property type="evidence" value="ECO:0007669"/>
    <property type="project" value="UniProtKB-EC"/>
</dbReference>
<dbReference type="InterPro" id="IPR022761">
    <property type="entry name" value="Fumarate_lyase_N"/>
</dbReference>
<dbReference type="SUPFAM" id="SSF48557">
    <property type="entry name" value="L-aspartase-like"/>
    <property type="match status" value="1"/>
</dbReference>
<dbReference type="FunFam" id="1.20.200.10:FF:000001">
    <property type="entry name" value="Fumarate hydratase, mitochondrial"/>
    <property type="match status" value="1"/>
</dbReference>
<dbReference type="PRINTS" id="PR00149">
    <property type="entry name" value="FUMRATELYASE"/>
</dbReference>
<dbReference type="Gene3D" id="1.10.40.30">
    <property type="entry name" value="Fumarase/aspartase (C-terminal domain)"/>
    <property type="match status" value="1"/>
</dbReference>
<dbReference type="GO" id="GO:0006099">
    <property type="term" value="P:tricarboxylic acid cycle"/>
    <property type="evidence" value="ECO:0007669"/>
    <property type="project" value="InterPro"/>
</dbReference>
<evidence type="ECO:0000313" key="5">
    <source>
        <dbReference type="Proteomes" id="UP000007490"/>
    </source>
</evidence>
<dbReference type="HOGENOM" id="CLU_021594_4_1_2"/>
<dbReference type="Pfam" id="PF00206">
    <property type="entry name" value="Lyase_1"/>
    <property type="match status" value="1"/>
</dbReference>
<dbReference type="PROSITE" id="PS00163">
    <property type="entry name" value="FUMARATE_LYASES"/>
    <property type="match status" value="1"/>
</dbReference>
<proteinExistence type="predicted"/>
<dbReference type="EMBL" id="CP002551">
    <property type="protein sequence ID" value="ADZ10330.1"/>
    <property type="molecule type" value="Genomic_DNA"/>
</dbReference>
<keyword evidence="5" id="KW-1185">Reference proteome</keyword>
<dbReference type="Pfam" id="PF10415">
    <property type="entry name" value="FumaraseC_C"/>
    <property type="match status" value="1"/>
</dbReference>
<dbReference type="InterPro" id="IPR008948">
    <property type="entry name" value="L-Aspartase-like"/>
</dbReference>
<dbReference type="GO" id="GO:0005829">
    <property type="term" value="C:cytosol"/>
    <property type="evidence" value="ECO:0007669"/>
    <property type="project" value="TreeGrafter"/>
</dbReference>
<accession>F0TBY8</accession>
<reference evidence="5" key="1">
    <citation type="submission" date="2011-02" db="EMBL/GenBank/DDBJ databases">
        <title>Complete sequence of Methanobacterium sp. AL-21.</title>
        <authorList>
            <consortium name="US DOE Joint Genome Institute"/>
            <person name="Lucas S."/>
            <person name="Copeland A."/>
            <person name="Lapidus A."/>
            <person name="Cheng J.-F."/>
            <person name="Goodwin L."/>
            <person name="Pitluck S."/>
            <person name="Chertkov O."/>
            <person name="Detter J.C."/>
            <person name="Han C."/>
            <person name="Tapia R."/>
            <person name="Land M."/>
            <person name="Hauser L."/>
            <person name="Kyrpides N."/>
            <person name="Ivanova N."/>
            <person name="Mikhailova N."/>
            <person name="Pagani I."/>
            <person name="Cadillo-Quiroz H."/>
            <person name="Imachi H."/>
            <person name="Zinder S."/>
            <person name="Liu W."/>
            <person name="Woyke T."/>
        </authorList>
    </citation>
    <scope>NUCLEOTIDE SEQUENCE [LARGE SCALE GENOMIC DNA]</scope>
    <source>
        <strain evidence="5">AL-21</strain>
    </source>
</reference>
<evidence type="ECO:0000259" key="2">
    <source>
        <dbReference type="Pfam" id="PF00206"/>
    </source>
</evidence>
<protein>
    <submittedName>
        <fullName evidence="4">Aspartate ammonia-lyase</fullName>
        <ecNumber evidence="4">4.3.1.1</ecNumber>
    </submittedName>
</protein>
<dbReference type="InterPro" id="IPR020557">
    <property type="entry name" value="Fumarate_lyase_CS"/>
</dbReference>
<organism evidence="4 5">
    <name type="scientific">Methanobacterium lacus (strain AL-21)</name>
    <dbReference type="NCBI Taxonomy" id="877455"/>
    <lineage>
        <taxon>Archaea</taxon>
        <taxon>Methanobacteriati</taxon>
        <taxon>Methanobacteriota</taxon>
        <taxon>Methanomada group</taxon>
        <taxon>Methanobacteria</taxon>
        <taxon>Methanobacteriales</taxon>
        <taxon>Methanobacteriaceae</taxon>
        <taxon>Methanobacterium</taxon>
    </lineage>
</organism>
<gene>
    <name evidence="4" type="ordered locus">Metbo_2111</name>
</gene>
<evidence type="ECO:0000259" key="3">
    <source>
        <dbReference type="Pfam" id="PF10415"/>
    </source>
</evidence>
<dbReference type="PANTHER" id="PTHR42696">
    <property type="entry name" value="ASPARTATE AMMONIA-LYASE"/>
    <property type="match status" value="1"/>
</dbReference>
<dbReference type="NCBIfam" id="NF008909">
    <property type="entry name" value="PRK12273.1"/>
    <property type="match status" value="1"/>
</dbReference>
<evidence type="ECO:0000256" key="1">
    <source>
        <dbReference type="ARBA" id="ARBA00023239"/>
    </source>
</evidence>
<dbReference type="RefSeq" id="WP_013645681.1">
    <property type="nucleotide sequence ID" value="NC_015216.1"/>
</dbReference>
<sequence>MREEEDFLGKKNLPDSAYYGIQTQRAVENFPVTGRGESKEFILAYVMLKIAAAEANMELDNLDHEQGSAIIKAAQEILGGKLLGEFRVDLFQAGAGTSFNMNVNEVIANRALEILGHSKGDYNYLNPNDHVNRSQSSNDTFPTASHVAIVMEADKLMETLHKLSSSMEDKGKSMISVPKSGRTHLMDAMPITIGDEFIAYSEAIKRALNRIKESRNNLLEIPLGGTATGNGVNTPPLYRETVIKKLSKLTSLPLLPAKNGMEALQSRSIMVAFSNSLAELAVELSRIANDLRLMGSGPTSGLNEIVLPPVQPGSSIMPGKVNPVMAECMNMICFQIMGNNSTVSLAGQAGQFELNVMTPVMISNILETLAMLNNYLPVFQEKCIEGIMANKKTIEDRTGKNPSIATLLSPKIGYSEAAKLSKEALKTDQSIKDLVVMKGLMTMKEADKFFDLDKISKNPYK</sequence>
<dbReference type="InterPro" id="IPR024083">
    <property type="entry name" value="Fumarase/histidase_N"/>
</dbReference>
<dbReference type="Gene3D" id="1.10.275.10">
    <property type="entry name" value="Fumarase/aspartase (N-terminal domain)"/>
    <property type="match status" value="1"/>
</dbReference>
<dbReference type="AlphaFoldDB" id="F0TBY8"/>
<dbReference type="InterPro" id="IPR018951">
    <property type="entry name" value="Fumarase_C_C"/>
</dbReference>
<dbReference type="Proteomes" id="UP000007490">
    <property type="component" value="Chromosome"/>
</dbReference>
<dbReference type="PANTHER" id="PTHR42696:SF2">
    <property type="entry name" value="ASPARTATE AMMONIA-LYASE"/>
    <property type="match status" value="1"/>
</dbReference>
<feature type="domain" description="Fumarate lyase N-terminal" evidence="2">
    <location>
        <begin position="11"/>
        <end position="338"/>
    </location>
</feature>
<dbReference type="InterPro" id="IPR000362">
    <property type="entry name" value="Fumarate_lyase_fam"/>
</dbReference>
<feature type="domain" description="Fumarase C C-terminal" evidence="3">
    <location>
        <begin position="404"/>
        <end position="454"/>
    </location>
</feature>
<dbReference type="InterPro" id="IPR051546">
    <property type="entry name" value="Aspartate_Ammonia-Lyase"/>
</dbReference>
<dbReference type="EC" id="4.3.1.1" evidence="4"/>
<dbReference type="KEGG" id="mel:Metbo_2111"/>
<dbReference type="GeneID" id="10278574"/>
<dbReference type="Gene3D" id="1.20.200.10">
    <property type="entry name" value="Fumarase/aspartase (Central domain)"/>
    <property type="match status" value="1"/>
</dbReference>
<dbReference type="OrthoDB" id="26319at2157"/>
<dbReference type="GO" id="GO:0006531">
    <property type="term" value="P:aspartate metabolic process"/>
    <property type="evidence" value="ECO:0007669"/>
    <property type="project" value="TreeGrafter"/>
</dbReference>
<keyword evidence="1 4" id="KW-0456">Lyase</keyword>
<evidence type="ECO:0000313" key="4">
    <source>
        <dbReference type="EMBL" id="ADZ10330.1"/>
    </source>
</evidence>
<name>F0TBY8_METLA</name>
<reference evidence="4 5" key="2">
    <citation type="journal article" date="2014" name="Int. J. Syst. Evol. Microbiol.">
        <title>Methanobacterium paludis sp. nov. and a novel strain of Methanobacterium lacus isolated from northern peatlands.</title>
        <authorList>
            <person name="Cadillo-Quiroz H."/>
            <person name="Brauer S.L."/>
            <person name="Goodson N."/>
            <person name="Yavitt J.B."/>
            <person name="Zinder S.H."/>
        </authorList>
    </citation>
    <scope>NUCLEOTIDE SEQUENCE [LARGE SCALE GENOMIC DNA]</scope>
    <source>
        <strain evidence="4 5">AL-21</strain>
    </source>
</reference>
<dbReference type="eggNOG" id="arCOG01750">
    <property type="taxonomic scope" value="Archaea"/>
</dbReference>
<dbReference type="STRING" id="877455.Metbo_2111"/>
<dbReference type="FunFam" id="1.10.275.10:FF:000001">
    <property type="entry name" value="Fumarate hydratase, mitochondrial"/>
    <property type="match status" value="1"/>
</dbReference>